<reference evidence="2 3" key="1">
    <citation type="submission" date="2017-03" db="EMBL/GenBank/DDBJ databases">
        <title>The genome sequence of Candidatus Rickettsiella viridis.</title>
        <authorList>
            <person name="Nikoh N."/>
            <person name="Tsuchida T."/>
            <person name="Yamaguchi K."/>
            <person name="Maeda T."/>
            <person name="Shigenobu S."/>
            <person name="Fukatsu T."/>
        </authorList>
    </citation>
    <scope>NUCLEOTIDE SEQUENCE [LARGE SCALE GENOMIC DNA]</scope>
    <source>
        <strain evidence="2 3">Ap-RA04</strain>
    </source>
</reference>
<proteinExistence type="predicted"/>
<evidence type="ECO:0000256" key="1">
    <source>
        <dbReference type="SAM" id="Phobius"/>
    </source>
</evidence>
<evidence type="ECO:0000313" key="3">
    <source>
        <dbReference type="Proteomes" id="UP000282483"/>
    </source>
</evidence>
<dbReference type="AlphaFoldDB" id="A0A2Z5UU70"/>
<keyword evidence="1" id="KW-0472">Membrane</keyword>
<sequence>MISNVRPDSVLPGCMETKRLASTAESIEGIILFLFYIKKIDYKDYLLNKN</sequence>
<protein>
    <submittedName>
        <fullName evidence="2">Uncharacterized protein</fullName>
    </submittedName>
</protein>
<keyword evidence="1" id="KW-1133">Transmembrane helix</keyword>
<name>A0A2Z5UU70_9COXI</name>
<accession>A0A2Z5UU70</accession>
<gene>
    <name evidence="2" type="ORF">RVIR1_05770</name>
</gene>
<organism evidence="2 3">
    <name type="scientific">Candidatus Rickettsiella viridis</name>
    <dbReference type="NCBI Taxonomy" id="676208"/>
    <lineage>
        <taxon>Bacteria</taxon>
        <taxon>Pseudomonadati</taxon>
        <taxon>Pseudomonadota</taxon>
        <taxon>Gammaproteobacteria</taxon>
        <taxon>Legionellales</taxon>
        <taxon>Coxiellaceae</taxon>
        <taxon>Rickettsiella</taxon>
    </lineage>
</organism>
<dbReference type="KEGG" id="rvi:RVIR1_05770"/>
<keyword evidence="1" id="KW-0812">Transmembrane</keyword>
<keyword evidence="3" id="KW-1185">Reference proteome</keyword>
<evidence type="ECO:0000313" key="2">
    <source>
        <dbReference type="EMBL" id="BBB15079.1"/>
    </source>
</evidence>
<dbReference type="Proteomes" id="UP000282483">
    <property type="component" value="Chromosome"/>
</dbReference>
<dbReference type="EMBL" id="AP018005">
    <property type="protein sequence ID" value="BBB15079.1"/>
    <property type="molecule type" value="Genomic_DNA"/>
</dbReference>
<feature type="transmembrane region" description="Helical" evidence="1">
    <location>
        <begin position="20"/>
        <end position="37"/>
    </location>
</feature>